<protein>
    <recommendedName>
        <fullName evidence="3">DUF3800 domain-containing protein</fullName>
    </recommendedName>
</protein>
<sequence length="212" mass="25350">MSYIFLDESGDLGFNFTKKKTSKFFIITILFAKDKRPIEKVVKKIHSALKKKHKQKSGVLHSYHEKPITRKRLLRLLVNKEIKILTIYLNKQKVYTKLQNQKEVLYNYVTNILLDRICSKKLIPLDKKIILVASQKETNKFLNLNFKSYLKEQVKINHRLDIDIEIKTPHEEKSLQAVDFASWSIFRKYEYNDNVYYNIFKKLIFEENALFN</sequence>
<reference evidence="1 2" key="1">
    <citation type="journal article" date="2015" name="Nature">
        <title>rRNA introns, odd ribosomes, and small enigmatic genomes across a large radiation of phyla.</title>
        <authorList>
            <person name="Brown C.T."/>
            <person name="Hug L.A."/>
            <person name="Thomas B.C."/>
            <person name="Sharon I."/>
            <person name="Castelle C.J."/>
            <person name="Singh A."/>
            <person name="Wilkins M.J."/>
            <person name="Williams K.H."/>
            <person name="Banfield J.F."/>
        </authorList>
    </citation>
    <scope>NUCLEOTIDE SEQUENCE [LARGE SCALE GENOMIC DNA]</scope>
</reference>
<accession>A0A0G0FXZ5</accession>
<name>A0A0G0FXZ5_9BACT</name>
<dbReference type="Pfam" id="PF12686">
    <property type="entry name" value="DUF3800"/>
    <property type="match status" value="1"/>
</dbReference>
<dbReference type="InterPro" id="IPR024524">
    <property type="entry name" value="DUF3800"/>
</dbReference>
<organism evidence="1 2">
    <name type="scientific">Berkelbacteria bacterium GW2011_GWA1_36_9</name>
    <dbReference type="NCBI Taxonomy" id="1618331"/>
    <lineage>
        <taxon>Bacteria</taxon>
        <taxon>Candidatus Berkelbacteria</taxon>
    </lineage>
</organism>
<evidence type="ECO:0000313" key="1">
    <source>
        <dbReference type="EMBL" id="KKQ18675.1"/>
    </source>
</evidence>
<evidence type="ECO:0000313" key="2">
    <source>
        <dbReference type="Proteomes" id="UP000034508"/>
    </source>
</evidence>
<comment type="caution">
    <text evidence="1">The sequence shown here is derived from an EMBL/GenBank/DDBJ whole genome shotgun (WGS) entry which is preliminary data.</text>
</comment>
<gene>
    <name evidence="1" type="ORF">US31_C0002G0020</name>
</gene>
<dbReference type="AlphaFoldDB" id="A0A0G0FXZ5"/>
<proteinExistence type="predicted"/>
<dbReference type="Proteomes" id="UP000034508">
    <property type="component" value="Unassembled WGS sequence"/>
</dbReference>
<dbReference type="EMBL" id="LBSM01000002">
    <property type="protein sequence ID" value="KKQ18675.1"/>
    <property type="molecule type" value="Genomic_DNA"/>
</dbReference>
<evidence type="ECO:0008006" key="3">
    <source>
        <dbReference type="Google" id="ProtNLM"/>
    </source>
</evidence>